<sequence>MARPYSLSHEQIIDKSCLQATIALIPKDIEAVLRGFRMSSPPTILYVDRKSSSTPTVKLDTNVLDEDEDFSIEALAANLPTAPRVIVLPYKPKGEDFPKIILIDWIPNGCETGSSMLHVGTLPAIERLARNPKVIQITDADELTEETLNAKLRRF</sequence>
<reference evidence="2 3" key="1">
    <citation type="journal article" date="2011" name="PLoS Pathog.">
        <title>Endophytic Life Strategies Decoded by Genome and Transcriptome Analyses of the Mutualistic Root Symbiont Piriformospora indica.</title>
        <authorList>
            <person name="Zuccaro A."/>
            <person name="Lahrmann U."/>
            <person name="Guldener U."/>
            <person name="Langen G."/>
            <person name="Pfiffi S."/>
            <person name="Biedenkopf D."/>
            <person name="Wong P."/>
            <person name="Samans B."/>
            <person name="Grimm C."/>
            <person name="Basiewicz M."/>
            <person name="Murat C."/>
            <person name="Martin F."/>
            <person name="Kogel K.H."/>
        </authorList>
    </citation>
    <scope>NUCLEOTIDE SEQUENCE [LARGE SCALE GENOMIC DNA]</scope>
    <source>
        <strain evidence="2 3">DSM 11827</strain>
    </source>
</reference>
<dbReference type="SMART" id="SM00102">
    <property type="entry name" value="ADF"/>
    <property type="match status" value="1"/>
</dbReference>
<dbReference type="InParanoid" id="G4TPR0"/>
<dbReference type="Pfam" id="PF00241">
    <property type="entry name" value="Cofilin_ADF"/>
    <property type="match status" value="1"/>
</dbReference>
<dbReference type="InterPro" id="IPR002108">
    <property type="entry name" value="ADF-H"/>
</dbReference>
<dbReference type="eggNOG" id="KOG1736">
    <property type="taxonomic scope" value="Eukaryota"/>
</dbReference>
<organism evidence="2 3">
    <name type="scientific">Serendipita indica (strain DSM 11827)</name>
    <name type="common">Root endophyte fungus</name>
    <name type="synonym">Piriformospora indica</name>
    <dbReference type="NCBI Taxonomy" id="1109443"/>
    <lineage>
        <taxon>Eukaryota</taxon>
        <taxon>Fungi</taxon>
        <taxon>Dikarya</taxon>
        <taxon>Basidiomycota</taxon>
        <taxon>Agaricomycotina</taxon>
        <taxon>Agaricomycetes</taxon>
        <taxon>Sebacinales</taxon>
        <taxon>Serendipitaceae</taxon>
        <taxon>Serendipita</taxon>
    </lineage>
</organism>
<dbReference type="STRING" id="1109443.G4TPR0"/>
<comment type="caution">
    <text evidence="2">The sequence shown here is derived from an EMBL/GenBank/DDBJ whole genome shotgun (WGS) entry which is preliminary data.</text>
</comment>
<proteinExistence type="predicted"/>
<accession>G4TPR0</accession>
<dbReference type="SUPFAM" id="SSF55753">
    <property type="entry name" value="Actin depolymerizing proteins"/>
    <property type="match status" value="1"/>
</dbReference>
<protein>
    <recommendedName>
        <fullName evidence="1">ADF-H domain-containing protein</fullName>
    </recommendedName>
</protein>
<evidence type="ECO:0000313" key="3">
    <source>
        <dbReference type="Proteomes" id="UP000007148"/>
    </source>
</evidence>
<dbReference type="InterPro" id="IPR029006">
    <property type="entry name" value="ADF-H/Gelsolin-like_dom_sf"/>
</dbReference>
<dbReference type="AlphaFoldDB" id="G4TPR0"/>
<dbReference type="Proteomes" id="UP000007148">
    <property type="component" value="Unassembled WGS sequence"/>
</dbReference>
<dbReference type="GO" id="GO:0003779">
    <property type="term" value="F:actin binding"/>
    <property type="evidence" value="ECO:0007669"/>
    <property type="project" value="InterPro"/>
</dbReference>
<feature type="domain" description="ADF-H" evidence="1">
    <location>
        <begin position="21"/>
        <end position="153"/>
    </location>
</feature>
<dbReference type="OrthoDB" id="3919494at2759"/>
<dbReference type="PROSITE" id="PS51263">
    <property type="entry name" value="ADF_H"/>
    <property type="match status" value="1"/>
</dbReference>
<evidence type="ECO:0000259" key="1">
    <source>
        <dbReference type="PROSITE" id="PS51263"/>
    </source>
</evidence>
<dbReference type="HOGENOM" id="CLU_1705342_0_0_1"/>
<dbReference type="EMBL" id="CAFZ01000215">
    <property type="protein sequence ID" value="CCA73303.1"/>
    <property type="molecule type" value="Genomic_DNA"/>
</dbReference>
<dbReference type="Gene3D" id="3.40.20.10">
    <property type="entry name" value="Severin"/>
    <property type="match status" value="1"/>
</dbReference>
<keyword evidence="3" id="KW-1185">Reference proteome</keyword>
<name>G4TPR0_SERID</name>
<evidence type="ECO:0000313" key="2">
    <source>
        <dbReference type="EMBL" id="CCA73303.1"/>
    </source>
</evidence>
<gene>
    <name evidence="2" type="ORF">PIIN_07258</name>
</gene>